<sequence>MAIVVARIDDRLVHGQVTTNWVRSNDIQVIVVVDDKLATDEIQISVLKMAAPSNIKLYVLPVDKFTEKYKAGILDKYRIMLIFNNPFAPLKLIESGIKINSVNIGGMRFKEGRRQLTKSVSVTEREAEAIRSIISHGVEVEHRQLQTDTKVYLKDIL</sequence>
<dbReference type="AlphaFoldDB" id="A0A926ES35"/>
<feature type="domain" description="PTS EIIB type-4" evidence="8">
    <location>
        <begin position="1"/>
        <end position="157"/>
    </location>
</feature>
<keyword evidence="7" id="KW-0418">Kinase</keyword>
<accession>A0A926ES35</accession>
<dbReference type="GO" id="GO:0008982">
    <property type="term" value="F:protein-N(PI)-phosphohistidine-sugar phosphotransferase activity"/>
    <property type="evidence" value="ECO:0007669"/>
    <property type="project" value="InterPro"/>
</dbReference>
<keyword evidence="10" id="KW-1185">Reference proteome</keyword>
<keyword evidence="5" id="KW-0808">Transferase</keyword>
<dbReference type="Proteomes" id="UP000601171">
    <property type="component" value="Unassembled WGS sequence"/>
</dbReference>
<reference evidence="9" key="1">
    <citation type="submission" date="2020-08" db="EMBL/GenBank/DDBJ databases">
        <title>Genome public.</title>
        <authorList>
            <person name="Liu C."/>
            <person name="Sun Q."/>
        </authorList>
    </citation>
    <scope>NUCLEOTIDE SEQUENCE</scope>
    <source>
        <strain evidence="9">BX21</strain>
    </source>
</reference>
<keyword evidence="4 9" id="KW-0762">Sugar transport</keyword>
<name>A0A926ES35_9FIRM</name>
<dbReference type="GO" id="GO:0005737">
    <property type="term" value="C:cytoplasm"/>
    <property type="evidence" value="ECO:0007669"/>
    <property type="project" value="UniProtKB-SubCell"/>
</dbReference>
<keyword evidence="3" id="KW-0963">Cytoplasm</keyword>
<dbReference type="PROSITE" id="PS51101">
    <property type="entry name" value="PTS_EIIB_TYPE_4"/>
    <property type="match status" value="1"/>
</dbReference>
<keyword evidence="2" id="KW-0813">Transport</keyword>
<evidence type="ECO:0000259" key="8">
    <source>
        <dbReference type="PROSITE" id="PS51101"/>
    </source>
</evidence>
<dbReference type="SUPFAM" id="SSF52728">
    <property type="entry name" value="PTS IIb component"/>
    <property type="match status" value="1"/>
</dbReference>
<dbReference type="RefSeq" id="WP_262429292.1">
    <property type="nucleotide sequence ID" value="NZ_JACRTG010000016.1"/>
</dbReference>
<dbReference type="Gene3D" id="3.40.35.10">
    <property type="entry name" value="Phosphotransferase system, sorbose subfamily IIB component"/>
    <property type="match status" value="1"/>
</dbReference>
<comment type="caution">
    <text evidence="9">The sequence shown here is derived from an EMBL/GenBank/DDBJ whole genome shotgun (WGS) entry which is preliminary data.</text>
</comment>
<organism evidence="9 10">
    <name type="scientific">Paratissierella segnis</name>
    <dbReference type="NCBI Taxonomy" id="2763679"/>
    <lineage>
        <taxon>Bacteria</taxon>
        <taxon>Bacillati</taxon>
        <taxon>Bacillota</taxon>
        <taxon>Tissierellia</taxon>
        <taxon>Tissierellales</taxon>
        <taxon>Tissierellaceae</taxon>
        <taxon>Paratissierella</taxon>
    </lineage>
</organism>
<evidence type="ECO:0000256" key="7">
    <source>
        <dbReference type="ARBA" id="ARBA00022777"/>
    </source>
</evidence>
<evidence type="ECO:0000256" key="2">
    <source>
        <dbReference type="ARBA" id="ARBA00022448"/>
    </source>
</evidence>
<dbReference type="GO" id="GO:0016301">
    <property type="term" value="F:kinase activity"/>
    <property type="evidence" value="ECO:0007669"/>
    <property type="project" value="UniProtKB-KW"/>
</dbReference>
<evidence type="ECO:0000256" key="4">
    <source>
        <dbReference type="ARBA" id="ARBA00022597"/>
    </source>
</evidence>
<dbReference type="GO" id="GO:0009401">
    <property type="term" value="P:phosphoenolpyruvate-dependent sugar phosphotransferase system"/>
    <property type="evidence" value="ECO:0007669"/>
    <property type="project" value="UniProtKB-KW"/>
</dbReference>
<evidence type="ECO:0000313" key="10">
    <source>
        <dbReference type="Proteomes" id="UP000601171"/>
    </source>
</evidence>
<comment type="subcellular location">
    <subcellularLocation>
        <location evidence="1">Cytoplasm</location>
    </subcellularLocation>
</comment>
<evidence type="ECO:0000256" key="5">
    <source>
        <dbReference type="ARBA" id="ARBA00022679"/>
    </source>
</evidence>
<protein>
    <submittedName>
        <fullName evidence="9">PTS sugar transporter subunit IIB</fullName>
    </submittedName>
</protein>
<evidence type="ECO:0000256" key="3">
    <source>
        <dbReference type="ARBA" id="ARBA00022490"/>
    </source>
</evidence>
<dbReference type="Pfam" id="PF03830">
    <property type="entry name" value="PTSIIB_sorb"/>
    <property type="match status" value="1"/>
</dbReference>
<evidence type="ECO:0000313" key="9">
    <source>
        <dbReference type="EMBL" id="MBC8587846.1"/>
    </source>
</evidence>
<dbReference type="InterPro" id="IPR036667">
    <property type="entry name" value="PTS_IIB_sorbose-sp_sf"/>
</dbReference>
<evidence type="ECO:0000256" key="6">
    <source>
        <dbReference type="ARBA" id="ARBA00022683"/>
    </source>
</evidence>
<proteinExistence type="predicted"/>
<keyword evidence="6" id="KW-0598">Phosphotransferase system</keyword>
<dbReference type="EMBL" id="JACRTG010000016">
    <property type="protein sequence ID" value="MBC8587846.1"/>
    <property type="molecule type" value="Genomic_DNA"/>
</dbReference>
<dbReference type="InterPro" id="IPR004720">
    <property type="entry name" value="PTS_IIB_sorbose-sp"/>
</dbReference>
<gene>
    <name evidence="9" type="ORF">H8707_06310</name>
</gene>
<evidence type="ECO:0000256" key="1">
    <source>
        <dbReference type="ARBA" id="ARBA00004496"/>
    </source>
</evidence>